<feature type="compositionally biased region" description="Basic and acidic residues" evidence="1">
    <location>
        <begin position="557"/>
        <end position="570"/>
    </location>
</feature>
<dbReference type="InterPro" id="IPR026180">
    <property type="entry name" value="NSL1"/>
</dbReference>
<feature type="domain" description="PEHE" evidence="2">
    <location>
        <begin position="498"/>
        <end position="667"/>
    </location>
</feature>
<evidence type="ECO:0000256" key="1">
    <source>
        <dbReference type="SAM" id="MobiDB-lite"/>
    </source>
</evidence>
<protein>
    <recommendedName>
        <fullName evidence="2">PEHE domain-containing protein</fullName>
    </recommendedName>
</protein>
<evidence type="ECO:0000313" key="3">
    <source>
        <dbReference type="EMBL" id="RUS71945.1"/>
    </source>
</evidence>
<feature type="compositionally biased region" description="Polar residues" evidence="1">
    <location>
        <begin position="627"/>
        <end position="640"/>
    </location>
</feature>
<dbReference type="EMBL" id="RQTK01001137">
    <property type="protein sequence ID" value="RUS71945.1"/>
    <property type="molecule type" value="Genomic_DNA"/>
</dbReference>
<sequence>MTPATSQATGEEYGIGQDRDQALLSEDNKEALEVSPFNVQAVMSNVDKQASRLTQSLGNCLSPASSSASAPSSMVGSPRVASSVSSPAQASIRDQSPHAQAGGLTDESTAELPKELCPNSRTSDLLLHTPESQRQPQRVPPSSVLSSSSLTVPLSATTHLDATCQSARCRPLRSYRKRRILRTMGLHRHSHKAARLSDIKCRCAPPANPCPMCGGRQNNTMPMDTETMSLRERVALVDASFHPVLSFPEDVSLPIHCEGLLKSGLWQDKPAAKRSRGAHRHPHHYRGSLMLVEDYRQHTKKRLQNNNNNHHHHDQGKVLALVTNGNGQDTKKKKAKNNVLLGSAGQNNRNNGGSAPSTASVIKNFSEKIKNKYDSKAKSKGATTKKKTMASMPKKVKRKASKMSKDTMKKKKEAEMRKEEEDDLEALYLDQGFADIDGENGGGSLSASASQSSLRDLGHQSHRGSRRRVDNSYDINNIVIPLSMAASVPVEQPQYKEIVTPKWREIPMRDVSLPSVATVTAAVLDSLAIKLEKTNGVAQSAEQPKPCELESALQGKQTERVPDVERKTVGEEEEEEDLSDEAYALRHLKLELEEKKRFRNFVQYPPLRRSRARSDVSLSAIDKGESMPQSEEGSLSSRPTTPVLMKSLPSLTSGRAGSLEESFVNLQSQRPRTMSVSTPASRRETRQGSQAGQDGAEAHRDLMVEPWPRRSFPLVTEEFESMLREAPPEYKVVVHQHETRYASSNTPKAPVRAVDSSDRDLLGEAARAAQTVLDGMAGVGDSVALSPQSASASASVSSAADDDIADPEWTGGADNSTSSGGSYKRGRSRRILDDPNDPEWLGSDTPRKNKNKR</sequence>
<dbReference type="Proteomes" id="UP000271974">
    <property type="component" value="Unassembled WGS sequence"/>
</dbReference>
<evidence type="ECO:0000313" key="4">
    <source>
        <dbReference type="Proteomes" id="UP000271974"/>
    </source>
</evidence>
<feature type="compositionally biased region" description="Basic and acidic residues" evidence="1">
    <location>
        <begin position="403"/>
        <end position="419"/>
    </location>
</feature>
<dbReference type="GO" id="GO:0044545">
    <property type="term" value="C:NSL complex"/>
    <property type="evidence" value="ECO:0007669"/>
    <property type="project" value="TreeGrafter"/>
</dbReference>
<dbReference type="InterPro" id="IPR029332">
    <property type="entry name" value="PEHE_dom"/>
</dbReference>
<keyword evidence="4" id="KW-1185">Reference proteome</keyword>
<dbReference type="OrthoDB" id="6022640at2759"/>
<accession>A0A3S0Z8R0</accession>
<feature type="compositionally biased region" description="Basic residues" evidence="1">
    <location>
        <begin position="383"/>
        <end position="402"/>
    </location>
</feature>
<feature type="region of interest" description="Disordered" evidence="1">
    <location>
        <begin position="439"/>
        <end position="467"/>
    </location>
</feature>
<feature type="region of interest" description="Disordered" evidence="1">
    <location>
        <begin position="58"/>
        <end position="122"/>
    </location>
</feature>
<feature type="region of interest" description="Disordered" evidence="1">
    <location>
        <begin position="537"/>
        <end position="578"/>
    </location>
</feature>
<gene>
    <name evidence="3" type="ORF">EGW08_020288</name>
</gene>
<proteinExistence type="predicted"/>
<dbReference type="GO" id="GO:0035035">
    <property type="term" value="F:histone acetyltransferase binding"/>
    <property type="evidence" value="ECO:0007669"/>
    <property type="project" value="TreeGrafter"/>
</dbReference>
<dbReference type="PANTHER" id="PTHR22443">
    <property type="entry name" value="NON-SPECIFIC LETHAL 1, ISOFORM M"/>
    <property type="match status" value="1"/>
</dbReference>
<feature type="region of interest" description="Disordered" evidence="1">
    <location>
        <begin position="612"/>
        <end position="700"/>
    </location>
</feature>
<feature type="region of interest" description="Disordered" evidence="1">
    <location>
        <begin position="129"/>
        <end position="148"/>
    </location>
</feature>
<dbReference type="Gene3D" id="6.10.250.3170">
    <property type="match status" value="1"/>
</dbReference>
<feature type="region of interest" description="Disordered" evidence="1">
    <location>
        <begin position="373"/>
        <end position="419"/>
    </location>
</feature>
<feature type="region of interest" description="Disordered" evidence="1">
    <location>
        <begin position="1"/>
        <end position="20"/>
    </location>
</feature>
<feature type="compositionally biased region" description="Low complexity" evidence="1">
    <location>
        <begin position="62"/>
        <end position="91"/>
    </location>
</feature>
<dbReference type="AlphaFoldDB" id="A0A3S0Z8R0"/>
<dbReference type="PANTHER" id="PTHR22443:SF18">
    <property type="entry name" value="NON-SPECIFIC LETHAL 1, ISOFORM M"/>
    <property type="match status" value="1"/>
</dbReference>
<feature type="compositionally biased region" description="Low complexity" evidence="1">
    <location>
        <begin position="445"/>
        <end position="454"/>
    </location>
</feature>
<evidence type="ECO:0000259" key="2">
    <source>
        <dbReference type="SMART" id="SM01300"/>
    </source>
</evidence>
<dbReference type="STRING" id="188477.A0A3S0Z8R0"/>
<name>A0A3S0Z8R0_ELYCH</name>
<comment type="caution">
    <text evidence="3">The sequence shown here is derived from an EMBL/GenBank/DDBJ whole genome shotgun (WGS) entry which is preliminary data.</text>
</comment>
<feature type="compositionally biased region" description="Low complexity" evidence="1">
    <location>
        <begin position="789"/>
        <end position="799"/>
    </location>
</feature>
<feature type="compositionally biased region" description="Polar residues" evidence="1">
    <location>
        <begin position="664"/>
        <end position="680"/>
    </location>
</feature>
<dbReference type="SMART" id="SM01300">
    <property type="entry name" value="PEHE"/>
    <property type="match status" value="1"/>
</dbReference>
<feature type="region of interest" description="Disordered" evidence="1">
    <location>
        <begin position="780"/>
        <end position="853"/>
    </location>
</feature>
<reference evidence="3 4" key="1">
    <citation type="submission" date="2019-01" db="EMBL/GenBank/DDBJ databases">
        <title>A draft genome assembly of the solar-powered sea slug Elysia chlorotica.</title>
        <authorList>
            <person name="Cai H."/>
            <person name="Li Q."/>
            <person name="Fang X."/>
            <person name="Li J."/>
            <person name="Curtis N.E."/>
            <person name="Altenburger A."/>
            <person name="Shibata T."/>
            <person name="Feng M."/>
            <person name="Maeda T."/>
            <person name="Schwartz J.A."/>
            <person name="Shigenobu S."/>
            <person name="Lundholm N."/>
            <person name="Nishiyama T."/>
            <person name="Yang H."/>
            <person name="Hasebe M."/>
            <person name="Li S."/>
            <person name="Pierce S.K."/>
            <person name="Wang J."/>
        </authorList>
    </citation>
    <scope>NUCLEOTIDE SEQUENCE [LARGE SCALE GENOMIC DNA]</scope>
    <source>
        <strain evidence="3">EC2010</strain>
        <tissue evidence="3">Whole organism of an adult</tissue>
    </source>
</reference>
<organism evidence="3 4">
    <name type="scientific">Elysia chlorotica</name>
    <name type="common">Eastern emerald elysia</name>
    <name type="synonym">Sea slug</name>
    <dbReference type="NCBI Taxonomy" id="188477"/>
    <lineage>
        <taxon>Eukaryota</taxon>
        <taxon>Metazoa</taxon>
        <taxon>Spiralia</taxon>
        <taxon>Lophotrochozoa</taxon>
        <taxon>Mollusca</taxon>
        <taxon>Gastropoda</taxon>
        <taxon>Heterobranchia</taxon>
        <taxon>Euthyneura</taxon>
        <taxon>Panpulmonata</taxon>
        <taxon>Sacoglossa</taxon>
        <taxon>Placobranchoidea</taxon>
        <taxon>Plakobranchidae</taxon>
        <taxon>Elysia</taxon>
    </lineage>
</organism>